<feature type="domain" description="DUF3817" evidence="7">
    <location>
        <begin position="5"/>
        <end position="93"/>
    </location>
</feature>
<evidence type="ECO:0000256" key="6">
    <source>
        <dbReference type="SAM" id="Phobius"/>
    </source>
</evidence>
<evidence type="ECO:0000256" key="5">
    <source>
        <dbReference type="ARBA" id="ARBA00023136"/>
    </source>
</evidence>
<feature type="transmembrane region" description="Helical" evidence="6">
    <location>
        <begin position="68"/>
        <end position="87"/>
    </location>
</feature>
<dbReference type="PANTHER" id="PTHR40077:SF2">
    <property type="entry name" value="MEMBRANE PROTEIN"/>
    <property type="match status" value="1"/>
</dbReference>
<keyword evidence="9" id="KW-1185">Reference proteome</keyword>
<gene>
    <name evidence="8" type="ORF">Sya03_52200</name>
</gene>
<evidence type="ECO:0000313" key="8">
    <source>
        <dbReference type="EMBL" id="GIJ05868.1"/>
    </source>
</evidence>
<keyword evidence="5 6" id="KW-0472">Membrane</keyword>
<evidence type="ECO:0000313" key="9">
    <source>
        <dbReference type="Proteomes" id="UP000652013"/>
    </source>
</evidence>
<dbReference type="Proteomes" id="UP000652013">
    <property type="component" value="Unassembled WGS sequence"/>
</dbReference>
<keyword evidence="4 6" id="KW-1133">Transmembrane helix</keyword>
<comment type="subcellular location">
    <subcellularLocation>
        <location evidence="1">Cell membrane</location>
        <topology evidence="1">Multi-pass membrane protein</topology>
    </subcellularLocation>
</comment>
<comment type="caution">
    <text evidence="8">The sequence shown here is derived from an EMBL/GenBank/DDBJ whole genome shotgun (WGS) entry which is preliminary data.</text>
</comment>
<reference evidence="8" key="1">
    <citation type="submission" date="2021-01" db="EMBL/GenBank/DDBJ databases">
        <title>Whole genome shotgun sequence of Spirilliplanes yamanashiensis NBRC 15828.</title>
        <authorList>
            <person name="Komaki H."/>
            <person name="Tamura T."/>
        </authorList>
    </citation>
    <scope>NUCLEOTIDE SEQUENCE</scope>
    <source>
        <strain evidence="8">NBRC 15828</strain>
    </source>
</reference>
<feature type="transmembrane region" description="Helical" evidence="6">
    <location>
        <begin position="37"/>
        <end position="56"/>
    </location>
</feature>
<dbReference type="AlphaFoldDB" id="A0A8J3YC59"/>
<sequence>MQGALTRYRVIAWIVGVVLIALVVVGMPMKYLGDNDVVVATIGPGHGFLYMLYLVASWDLSRRAGWPLQRMLLVMLAGTIPFLSFYCERVVTRWARTAMEPVPAA</sequence>
<organism evidence="8 9">
    <name type="scientific">Spirilliplanes yamanashiensis</name>
    <dbReference type="NCBI Taxonomy" id="42233"/>
    <lineage>
        <taxon>Bacteria</taxon>
        <taxon>Bacillati</taxon>
        <taxon>Actinomycetota</taxon>
        <taxon>Actinomycetes</taxon>
        <taxon>Micromonosporales</taxon>
        <taxon>Micromonosporaceae</taxon>
        <taxon>Spirilliplanes</taxon>
    </lineage>
</organism>
<dbReference type="InterPro" id="IPR023845">
    <property type="entry name" value="DUF3817_TM"/>
</dbReference>
<accession>A0A8J3YC59</accession>
<dbReference type="GO" id="GO:0005886">
    <property type="term" value="C:plasma membrane"/>
    <property type="evidence" value="ECO:0007669"/>
    <property type="project" value="UniProtKB-SubCell"/>
</dbReference>
<feature type="transmembrane region" description="Helical" evidence="6">
    <location>
        <begin position="6"/>
        <end position="25"/>
    </location>
</feature>
<dbReference type="PANTHER" id="PTHR40077">
    <property type="entry name" value="MEMBRANE PROTEIN-RELATED"/>
    <property type="match status" value="1"/>
</dbReference>
<dbReference type="EMBL" id="BOOY01000036">
    <property type="protein sequence ID" value="GIJ05868.1"/>
    <property type="molecule type" value="Genomic_DNA"/>
</dbReference>
<protein>
    <submittedName>
        <fullName evidence="8">Membrane protein</fullName>
    </submittedName>
</protein>
<evidence type="ECO:0000256" key="3">
    <source>
        <dbReference type="ARBA" id="ARBA00022692"/>
    </source>
</evidence>
<keyword evidence="2" id="KW-1003">Cell membrane</keyword>
<evidence type="ECO:0000259" key="7">
    <source>
        <dbReference type="Pfam" id="PF12823"/>
    </source>
</evidence>
<proteinExistence type="predicted"/>
<dbReference type="NCBIfam" id="TIGR03954">
    <property type="entry name" value="integ_memb_HG"/>
    <property type="match status" value="1"/>
</dbReference>
<keyword evidence="3 6" id="KW-0812">Transmembrane</keyword>
<evidence type="ECO:0000256" key="4">
    <source>
        <dbReference type="ARBA" id="ARBA00022989"/>
    </source>
</evidence>
<evidence type="ECO:0000256" key="1">
    <source>
        <dbReference type="ARBA" id="ARBA00004651"/>
    </source>
</evidence>
<dbReference type="Pfam" id="PF12823">
    <property type="entry name" value="DUF3817"/>
    <property type="match status" value="1"/>
</dbReference>
<dbReference type="RefSeq" id="WP_203941049.1">
    <property type="nucleotide sequence ID" value="NZ_BAAAGJ010000003.1"/>
</dbReference>
<name>A0A8J3YC59_9ACTN</name>
<evidence type="ECO:0000256" key="2">
    <source>
        <dbReference type="ARBA" id="ARBA00022475"/>
    </source>
</evidence>